<dbReference type="PANTHER" id="PTHR42928">
    <property type="entry name" value="TRICARBOXYLATE-BINDING PROTEIN"/>
    <property type="match status" value="1"/>
</dbReference>
<sequence length="325" mass="36245">MVYMIKKLMIVFISICLVSCSSPSKKDRIDMGKIEIVAAGAKGGGADATVRAIQQVLTEKKIVKVPVSVSNKIGGQGEEGWKYIKQRKEGNIVSGNSSLLITNNLLGQSQLTYKDFTPLAILTSEWEVIVVPANSPIYNLKQLIRTLDQSESNIKVGISPRLGNDDHLSFMQLNKKAGVDSSKLEFFVYNSSHKVIDALVHHQLDVAPMSLSEVKKQYEQGQVRILAVSSPSRLEELKEIPTWKEAGIDVTFSHWRGLMGPANMTKEQVAYWNKAVYDMVHTKEWEQLLKDNDLTSFYKNSSGAKVFLEQQSKLYSDLMGGTNDE</sequence>
<dbReference type="InterPro" id="IPR005064">
    <property type="entry name" value="BUG"/>
</dbReference>
<dbReference type="Gene3D" id="3.40.190.150">
    <property type="entry name" value="Bordetella uptake gene, domain 1"/>
    <property type="match status" value="1"/>
</dbReference>
<dbReference type="Gene3D" id="3.40.190.10">
    <property type="entry name" value="Periplasmic binding protein-like II"/>
    <property type="match status" value="1"/>
</dbReference>
<name>A0A8D3X2E1_PRIMW</name>
<reference evidence="2 3" key="1">
    <citation type="journal article" date="2011" name="J. Bacteriol.">
        <title>Complete genome sequence of the industrial strain Bacillus megaterium WSH-002.</title>
        <authorList>
            <person name="Liu L."/>
            <person name="Li Y."/>
            <person name="Zhang J."/>
            <person name="Zou W."/>
            <person name="Zhou Z."/>
            <person name="Liu J."/>
            <person name="Li X."/>
            <person name="Wang L."/>
            <person name="Chen J."/>
        </authorList>
    </citation>
    <scope>NUCLEOTIDE SEQUENCE [LARGE SCALE GENOMIC DNA]</scope>
    <source>
        <strain evidence="2 3">WSH-002</strain>
    </source>
</reference>
<dbReference type="SUPFAM" id="SSF53850">
    <property type="entry name" value="Periplasmic binding protein-like II"/>
    <property type="match status" value="1"/>
</dbReference>
<evidence type="ECO:0000313" key="3">
    <source>
        <dbReference type="Proteomes" id="UP000001283"/>
    </source>
</evidence>
<dbReference type="Proteomes" id="UP000001283">
    <property type="component" value="Chromosome"/>
</dbReference>
<dbReference type="CDD" id="cd07012">
    <property type="entry name" value="PBP2_Bug_TTT"/>
    <property type="match status" value="1"/>
</dbReference>
<accession>A0A8D3X2E1</accession>
<protein>
    <submittedName>
        <fullName evidence="2">Tricarboxylate-binding protein</fullName>
    </submittedName>
</protein>
<dbReference type="Pfam" id="PF03401">
    <property type="entry name" value="TctC"/>
    <property type="match status" value="1"/>
</dbReference>
<dbReference type="EMBL" id="CP003017">
    <property type="protein sequence ID" value="AEN91267.1"/>
    <property type="molecule type" value="Genomic_DNA"/>
</dbReference>
<evidence type="ECO:0000313" key="2">
    <source>
        <dbReference type="EMBL" id="AEN91267.1"/>
    </source>
</evidence>
<dbReference type="InterPro" id="IPR042100">
    <property type="entry name" value="Bug_dom1"/>
</dbReference>
<dbReference type="AlphaFoldDB" id="A0A8D3X2E1"/>
<comment type="similarity">
    <text evidence="1">Belongs to the UPF0065 (bug) family.</text>
</comment>
<proteinExistence type="inferred from homology"/>
<dbReference type="PANTHER" id="PTHR42928:SF3">
    <property type="entry name" value="UPF0065 PROTEIN YFLP"/>
    <property type="match status" value="1"/>
</dbReference>
<dbReference type="PIRSF" id="PIRSF017082">
    <property type="entry name" value="YflP"/>
    <property type="match status" value="1"/>
</dbReference>
<organism evidence="2 3">
    <name type="scientific">Priestia megaterium (strain WSH-002)</name>
    <name type="common">Bacillus megaterium</name>
    <dbReference type="NCBI Taxonomy" id="1006007"/>
    <lineage>
        <taxon>Bacteria</taxon>
        <taxon>Bacillati</taxon>
        <taxon>Bacillota</taxon>
        <taxon>Bacilli</taxon>
        <taxon>Bacillales</taxon>
        <taxon>Bacillaceae</taxon>
        <taxon>Priestia</taxon>
    </lineage>
</organism>
<gene>
    <name evidence="2" type="ORF">BMWSH_4388</name>
</gene>
<evidence type="ECO:0000256" key="1">
    <source>
        <dbReference type="ARBA" id="ARBA00006987"/>
    </source>
</evidence>
<dbReference type="KEGG" id="bmh:BMWSH_4388"/>